<sequence length="244" mass="27985">MTQRILIVEDEDAIANGLKFNFEQEGYEAIVQRDGPGTLRYIDEHHGEVDLVILDLMLPGMSGYEICRAIRERDTDLPIIVLSARTLSEDKAHAFDCGTDQYVTKPFALPELLSRVRNLLSRLKRHANTPPDPPPTALEEFAFDDVHVDFRSFEIRRGEELHRLTTMEMQLLRYFIENEGAVLARTQILRDVWSQNADVTTRTIDNFVMRLRKYIEADPANPEHLLSVRGTGYRFTAGEKHASD</sequence>
<dbReference type="GO" id="GO:0000156">
    <property type="term" value="F:phosphorelay response regulator activity"/>
    <property type="evidence" value="ECO:0007669"/>
    <property type="project" value="TreeGrafter"/>
</dbReference>
<feature type="DNA-binding region" description="OmpR/PhoB-type" evidence="7">
    <location>
        <begin position="138"/>
        <end position="237"/>
    </location>
</feature>
<evidence type="ECO:0000259" key="9">
    <source>
        <dbReference type="PROSITE" id="PS51755"/>
    </source>
</evidence>
<dbReference type="InterPro" id="IPR036388">
    <property type="entry name" value="WH-like_DNA-bd_sf"/>
</dbReference>
<evidence type="ECO:0000313" key="11">
    <source>
        <dbReference type="Proteomes" id="UP000320496"/>
    </source>
</evidence>
<dbReference type="Proteomes" id="UP000320496">
    <property type="component" value="Chromosome"/>
</dbReference>
<evidence type="ECO:0000256" key="3">
    <source>
        <dbReference type="ARBA" id="ARBA00023015"/>
    </source>
</evidence>
<evidence type="ECO:0000256" key="4">
    <source>
        <dbReference type="ARBA" id="ARBA00023125"/>
    </source>
</evidence>
<accession>A0A517Z4A4</accession>
<dbReference type="KEGG" id="mri:Mal4_16210"/>
<dbReference type="GO" id="GO:0032993">
    <property type="term" value="C:protein-DNA complex"/>
    <property type="evidence" value="ECO:0007669"/>
    <property type="project" value="TreeGrafter"/>
</dbReference>
<dbReference type="EMBL" id="CP036275">
    <property type="protein sequence ID" value="QDU37311.1"/>
    <property type="molecule type" value="Genomic_DNA"/>
</dbReference>
<name>A0A517Z4A4_9PLAN</name>
<dbReference type="InterPro" id="IPR001789">
    <property type="entry name" value="Sig_transdc_resp-reg_receiver"/>
</dbReference>
<keyword evidence="3" id="KW-0805">Transcription regulation</keyword>
<dbReference type="GO" id="GO:0005829">
    <property type="term" value="C:cytosol"/>
    <property type="evidence" value="ECO:0007669"/>
    <property type="project" value="TreeGrafter"/>
</dbReference>
<dbReference type="Pfam" id="PF00072">
    <property type="entry name" value="Response_reg"/>
    <property type="match status" value="1"/>
</dbReference>
<keyword evidence="11" id="KW-1185">Reference proteome</keyword>
<evidence type="ECO:0000256" key="6">
    <source>
        <dbReference type="PROSITE-ProRule" id="PRU00169"/>
    </source>
</evidence>
<dbReference type="PANTHER" id="PTHR48111:SF21">
    <property type="entry name" value="DNA-BINDING DUAL MASTER TRANSCRIPTIONAL REGULATOR RPAA"/>
    <property type="match status" value="1"/>
</dbReference>
<dbReference type="FunFam" id="3.40.50.2300:FF:000001">
    <property type="entry name" value="DNA-binding response regulator PhoB"/>
    <property type="match status" value="1"/>
</dbReference>
<dbReference type="InterPro" id="IPR016032">
    <property type="entry name" value="Sig_transdc_resp-reg_C-effctor"/>
</dbReference>
<dbReference type="SMART" id="SM00862">
    <property type="entry name" value="Trans_reg_C"/>
    <property type="match status" value="1"/>
</dbReference>
<keyword evidence="5" id="KW-0804">Transcription</keyword>
<keyword evidence="1 6" id="KW-0597">Phosphoprotein</keyword>
<dbReference type="RefSeq" id="WP_145368091.1">
    <property type="nucleotide sequence ID" value="NZ_CP036275.1"/>
</dbReference>
<evidence type="ECO:0000256" key="1">
    <source>
        <dbReference type="ARBA" id="ARBA00022553"/>
    </source>
</evidence>
<reference evidence="10 11" key="1">
    <citation type="submission" date="2019-02" db="EMBL/GenBank/DDBJ databases">
        <title>Deep-cultivation of Planctomycetes and their phenomic and genomic characterization uncovers novel biology.</title>
        <authorList>
            <person name="Wiegand S."/>
            <person name="Jogler M."/>
            <person name="Boedeker C."/>
            <person name="Pinto D."/>
            <person name="Vollmers J."/>
            <person name="Rivas-Marin E."/>
            <person name="Kohn T."/>
            <person name="Peeters S.H."/>
            <person name="Heuer A."/>
            <person name="Rast P."/>
            <person name="Oberbeckmann S."/>
            <person name="Bunk B."/>
            <person name="Jeske O."/>
            <person name="Meyerdierks A."/>
            <person name="Storesund J.E."/>
            <person name="Kallscheuer N."/>
            <person name="Luecker S."/>
            <person name="Lage O.M."/>
            <person name="Pohl T."/>
            <person name="Merkel B.J."/>
            <person name="Hornburger P."/>
            <person name="Mueller R.-W."/>
            <person name="Bruemmer F."/>
            <person name="Labrenz M."/>
            <person name="Spormann A.M."/>
            <person name="Op den Camp H."/>
            <person name="Overmann J."/>
            <person name="Amann R."/>
            <person name="Jetten M.S.M."/>
            <person name="Mascher T."/>
            <person name="Medema M.H."/>
            <person name="Devos D.P."/>
            <person name="Kaster A.-K."/>
            <person name="Ovreas L."/>
            <person name="Rohde M."/>
            <person name="Galperin M.Y."/>
            <person name="Jogler C."/>
        </authorList>
    </citation>
    <scope>NUCLEOTIDE SEQUENCE [LARGE SCALE GENOMIC DNA]</scope>
    <source>
        <strain evidence="10 11">Mal4</strain>
    </source>
</reference>
<evidence type="ECO:0000259" key="8">
    <source>
        <dbReference type="PROSITE" id="PS50110"/>
    </source>
</evidence>
<dbReference type="PROSITE" id="PS51755">
    <property type="entry name" value="OMPR_PHOB"/>
    <property type="match status" value="1"/>
</dbReference>
<dbReference type="Gene3D" id="3.40.50.2300">
    <property type="match status" value="1"/>
</dbReference>
<dbReference type="PROSITE" id="PS50110">
    <property type="entry name" value="RESPONSE_REGULATORY"/>
    <property type="match status" value="1"/>
</dbReference>
<evidence type="ECO:0000256" key="7">
    <source>
        <dbReference type="PROSITE-ProRule" id="PRU01091"/>
    </source>
</evidence>
<dbReference type="GO" id="GO:0000976">
    <property type="term" value="F:transcription cis-regulatory region binding"/>
    <property type="evidence" value="ECO:0007669"/>
    <property type="project" value="TreeGrafter"/>
</dbReference>
<dbReference type="GO" id="GO:0006355">
    <property type="term" value="P:regulation of DNA-templated transcription"/>
    <property type="evidence" value="ECO:0007669"/>
    <property type="project" value="InterPro"/>
</dbReference>
<evidence type="ECO:0000313" key="10">
    <source>
        <dbReference type="EMBL" id="QDU37311.1"/>
    </source>
</evidence>
<dbReference type="Gene3D" id="1.10.10.10">
    <property type="entry name" value="Winged helix-like DNA-binding domain superfamily/Winged helix DNA-binding domain"/>
    <property type="match status" value="1"/>
</dbReference>
<feature type="modified residue" description="4-aspartylphosphate" evidence="6">
    <location>
        <position position="55"/>
    </location>
</feature>
<dbReference type="OrthoDB" id="272875at2"/>
<dbReference type="CDD" id="cd00383">
    <property type="entry name" value="trans_reg_C"/>
    <property type="match status" value="1"/>
</dbReference>
<dbReference type="PANTHER" id="PTHR48111">
    <property type="entry name" value="REGULATOR OF RPOS"/>
    <property type="match status" value="1"/>
</dbReference>
<dbReference type="SUPFAM" id="SSF52172">
    <property type="entry name" value="CheY-like"/>
    <property type="match status" value="1"/>
</dbReference>
<dbReference type="SMART" id="SM00448">
    <property type="entry name" value="REC"/>
    <property type="match status" value="1"/>
</dbReference>
<dbReference type="CDD" id="cd17574">
    <property type="entry name" value="REC_OmpR"/>
    <property type="match status" value="1"/>
</dbReference>
<feature type="domain" description="Response regulatory" evidence="8">
    <location>
        <begin position="4"/>
        <end position="120"/>
    </location>
</feature>
<dbReference type="InterPro" id="IPR011006">
    <property type="entry name" value="CheY-like_superfamily"/>
</dbReference>
<dbReference type="SUPFAM" id="SSF46894">
    <property type="entry name" value="C-terminal effector domain of the bipartite response regulators"/>
    <property type="match status" value="1"/>
</dbReference>
<gene>
    <name evidence="10" type="primary">regX3</name>
    <name evidence="10" type="ORF">Mal4_16210</name>
</gene>
<protein>
    <submittedName>
        <fullName evidence="10">Sensory transduction protein regX3</fullName>
    </submittedName>
</protein>
<dbReference type="AlphaFoldDB" id="A0A517Z4A4"/>
<dbReference type="InterPro" id="IPR001867">
    <property type="entry name" value="OmpR/PhoB-type_DNA-bd"/>
</dbReference>
<evidence type="ECO:0000256" key="5">
    <source>
        <dbReference type="ARBA" id="ARBA00023163"/>
    </source>
</evidence>
<proteinExistence type="predicted"/>
<feature type="domain" description="OmpR/PhoB-type" evidence="9">
    <location>
        <begin position="138"/>
        <end position="237"/>
    </location>
</feature>
<dbReference type="InterPro" id="IPR039420">
    <property type="entry name" value="WalR-like"/>
</dbReference>
<keyword evidence="2" id="KW-0902">Two-component regulatory system</keyword>
<organism evidence="10 11">
    <name type="scientific">Maioricimonas rarisocia</name>
    <dbReference type="NCBI Taxonomy" id="2528026"/>
    <lineage>
        <taxon>Bacteria</taxon>
        <taxon>Pseudomonadati</taxon>
        <taxon>Planctomycetota</taxon>
        <taxon>Planctomycetia</taxon>
        <taxon>Planctomycetales</taxon>
        <taxon>Planctomycetaceae</taxon>
        <taxon>Maioricimonas</taxon>
    </lineage>
</organism>
<dbReference type="Pfam" id="PF00486">
    <property type="entry name" value="Trans_reg_C"/>
    <property type="match status" value="1"/>
</dbReference>
<keyword evidence="4 7" id="KW-0238">DNA-binding</keyword>
<evidence type="ECO:0000256" key="2">
    <source>
        <dbReference type="ARBA" id="ARBA00023012"/>
    </source>
</evidence>